<evidence type="ECO:0000256" key="4">
    <source>
        <dbReference type="ARBA" id="ARBA00022614"/>
    </source>
</evidence>
<dbReference type="OMA" id="FLVMANS"/>
<evidence type="ECO:0000256" key="10">
    <source>
        <dbReference type="ARBA" id="ARBA00023180"/>
    </source>
</evidence>
<dbReference type="Pfam" id="PF13855">
    <property type="entry name" value="LRR_8"/>
    <property type="match status" value="2"/>
</dbReference>
<dbReference type="InterPro" id="IPR055414">
    <property type="entry name" value="LRR_R13L4/SHOC2-like"/>
</dbReference>
<dbReference type="SMART" id="SM00365">
    <property type="entry name" value="LRR_SD22"/>
    <property type="match status" value="6"/>
</dbReference>
<dbReference type="SUPFAM" id="SSF52058">
    <property type="entry name" value="L domain-like"/>
    <property type="match status" value="2"/>
</dbReference>
<dbReference type="FunFam" id="3.80.10.10:FF:000111">
    <property type="entry name" value="LRR receptor-like serine/threonine-protein kinase ERECTA"/>
    <property type="match status" value="1"/>
</dbReference>
<evidence type="ECO:0000313" key="14">
    <source>
        <dbReference type="EMBL" id="KAF5762722.1"/>
    </source>
</evidence>
<keyword evidence="4" id="KW-0433">Leucine-rich repeat</keyword>
<evidence type="ECO:0000256" key="12">
    <source>
        <dbReference type="SAM" id="SignalP"/>
    </source>
</evidence>
<dbReference type="InterPro" id="IPR003591">
    <property type="entry name" value="Leu-rich_rpt_typical-subtyp"/>
</dbReference>
<dbReference type="PROSITE" id="PS51450">
    <property type="entry name" value="LRR"/>
    <property type="match status" value="1"/>
</dbReference>
<dbReference type="InterPro" id="IPR046956">
    <property type="entry name" value="RLP23-like"/>
</dbReference>
<comment type="subcellular location">
    <subcellularLocation>
        <location evidence="1">Cell membrane</location>
        <topology evidence="1">Single-pass type I membrane protein</topology>
    </subcellularLocation>
</comment>
<keyword evidence="16" id="KW-1185">Reference proteome</keyword>
<comment type="similarity">
    <text evidence="2">Belongs to the RLP family.</text>
</comment>
<name>A0A251S590_HELAN</name>
<organism evidence="15 16">
    <name type="scientific">Helianthus annuus</name>
    <name type="common">Common sunflower</name>
    <dbReference type="NCBI Taxonomy" id="4232"/>
    <lineage>
        <taxon>Eukaryota</taxon>
        <taxon>Viridiplantae</taxon>
        <taxon>Streptophyta</taxon>
        <taxon>Embryophyta</taxon>
        <taxon>Tracheophyta</taxon>
        <taxon>Spermatophyta</taxon>
        <taxon>Magnoliopsida</taxon>
        <taxon>eudicotyledons</taxon>
        <taxon>Gunneridae</taxon>
        <taxon>Pentapetalae</taxon>
        <taxon>asterids</taxon>
        <taxon>campanulids</taxon>
        <taxon>Asterales</taxon>
        <taxon>Asteraceae</taxon>
        <taxon>Asteroideae</taxon>
        <taxon>Heliantheae alliance</taxon>
        <taxon>Heliantheae</taxon>
        <taxon>Helianthus</taxon>
    </lineage>
</organism>
<dbReference type="Gramene" id="mRNA:HanXRQr2_Chr15g0672171">
    <property type="protein sequence ID" value="mRNA:HanXRQr2_Chr15g0672171"/>
    <property type="gene ID" value="HanXRQr2_Chr15g0672171"/>
</dbReference>
<reference evidence="14" key="3">
    <citation type="submission" date="2020-06" db="EMBL/GenBank/DDBJ databases">
        <title>Helianthus annuus Genome sequencing and assembly Release 2.</title>
        <authorList>
            <person name="Gouzy J."/>
            <person name="Langlade N."/>
            <person name="Munos S."/>
        </authorList>
    </citation>
    <scope>NUCLEOTIDE SEQUENCE</scope>
    <source>
        <tissue evidence="14">Leaves</tissue>
    </source>
</reference>
<keyword evidence="5 11" id="KW-0812">Transmembrane</keyword>
<gene>
    <name evidence="15" type="ORF">HannXRQ_Chr15g0464691</name>
    <name evidence="14" type="ORF">HanXRQr2_Chr15g0672171</name>
</gene>
<evidence type="ECO:0000256" key="11">
    <source>
        <dbReference type="SAM" id="Phobius"/>
    </source>
</evidence>
<keyword evidence="3" id="KW-1003">Cell membrane</keyword>
<dbReference type="InterPro" id="IPR032675">
    <property type="entry name" value="LRR_dom_sf"/>
</dbReference>
<dbReference type="Pfam" id="PF00560">
    <property type="entry name" value="LRR_1"/>
    <property type="match status" value="5"/>
</dbReference>
<keyword evidence="8 11" id="KW-1133">Transmembrane helix</keyword>
<dbReference type="Pfam" id="PF23598">
    <property type="entry name" value="LRR_14"/>
    <property type="match status" value="1"/>
</dbReference>
<dbReference type="SUPFAM" id="SSF52047">
    <property type="entry name" value="RNI-like"/>
    <property type="match status" value="1"/>
</dbReference>
<dbReference type="Proteomes" id="UP000215914">
    <property type="component" value="Chromosome 15"/>
</dbReference>
<dbReference type="PANTHER" id="PTHR48061:SF12">
    <property type="entry name" value="DISEASE RESISTANCE LIKE PROTEIN"/>
    <property type="match status" value="1"/>
</dbReference>
<evidence type="ECO:0000313" key="16">
    <source>
        <dbReference type="Proteomes" id="UP000215914"/>
    </source>
</evidence>
<reference evidence="15" key="2">
    <citation type="submission" date="2017-02" db="EMBL/GenBank/DDBJ databases">
        <title>Sunflower complete genome.</title>
        <authorList>
            <person name="Langlade N."/>
            <person name="Munos S."/>
        </authorList>
    </citation>
    <scope>NUCLEOTIDE SEQUENCE [LARGE SCALE GENOMIC DNA]</scope>
    <source>
        <tissue evidence="15">Leaves</tissue>
    </source>
</reference>
<keyword evidence="6 12" id="KW-0732">Signal</keyword>
<dbReference type="AlphaFoldDB" id="A0A251S590"/>
<dbReference type="GO" id="GO:0051707">
    <property type="term" value="P:response to other organism"/>
    <property type="evidence" value="ECO:0007669"/>
    <property type="project" value="UniProtKB-ARBA"/>
</dbReference>
<evidence type="ECO:0000256" key="3">
    <source>
        <dbReference type="ARBA" id="ARBA00022475"/>
    </source>
</evidence>
<feature type="chain" id="PRO_5041059550" evidence="12">
    <location>
        <begin position="23"/>
        <end position="915"/>
    </location>
</feature>
<evidence type="ECO:0000256" key="5">
    <source>
        <dbReference type="ARBA" id="ARBA00022692"/>
    </source>
</evidence>
<dbReference type="PANTHER" id="PTHR48061">
    <property type="entry name" value="LEUCINE-RICH REPEAT RECEPTOR PROTEIN KINASE EMS1-LIKE-RELATED"/>
    <property type="match status" value="1"/>
</dbReference>
<dbReference type="InterPro" id="IPR001611">
    <property type="entry name" value="Leu-rich_rpt"/>
</dbReference>
<evidence type="ECO:0000256" key="2">
    <source>
        <dbReference type="ARBA" id="ARBA00009592"/>
    </source>
</evidence>
<feature type="domain" description="Disease resistance R13L4/SHOC-2-like LRR" evidence="13">
    <location>
        <begin position="189"/>
        <end position="267"/>
    </location>
</feature>
<evidence type="ECO:0000256" key="6">
    <source>
        <dbReference type="ARBA" id="ARBA00022729"/>
    </source>
</evidence>
<reference evidence="14 16" key="1">
    <citation type="journal article" date="2017" name="Nature">
        <title>The sunflower genome provides insights into oil metabolism, flowering and Asterid evolution.</title>
        <authorList>
            <person name="Badouin H."/>
            <person name="Gouzy J."/>
            <person name="Grassa C.J."/>
            <person name="Murat F."/>
            <person name="Staton S.E."/>
            <person name="Cottret L."/>
            <person name="Lelandais-Briere C."/>
            <person name="Owens G.L."/>
            <person name="Carrere S."/>
            <person name="Mayjonade B."/>
            <person name="Legrand L."/>
            <person name="Gill N."/>
            <person name="Kane N.C."/>
            <person name="Bowers J.E."/>
            <person name="Hubner S."/>
            <person name="Bellec A."/>
            <person name="Berard A."/>
            <person name="Berges H."/>
            <person name="Blanchet N."/>
            <person name="Boniface M.C."/>
            <person name="Brunel D."/>
            <person name="Catrice O."/>
            <person name="Chaidir N."/>
            <person name="Claudel C."/>
            <person name="Donnadieu C."/>
            <person name="Faraut T."/>
            <person name="Fievet G."/>
            <person name="Helmstetter N."/>
            <person name="King M."/>
            <person name="Knapp S.J."/>
            <person name="Lai Z."/>
            <person name="Le Paslier M.C."/>
            <person name="Lippi Y."/>
            <person name="Lorenzon L."/>
            <person name="Mandel J.R."/>
            <person name="Marage G."/>
            <person name="Marchand G."/>
            <person name="Marquand E."/>
            <person name="Bret-Mestries E."/>
            <person name="Morien E."/>
            <person name="Nambeesan S."/>
            <person name="Nguyen T."/>
            <person name="Pegot-Espagnet P."/>
            <person name="Pouilly N."/>
            <person name="Raftis F."/>
            <person name="Sallet E."/>
            <person name="Schiex T."/>
            <person name="Thomas J."/>
            <person name="Vandecasteele C."/>
            <person name="Vares D."/>
            <person name="Vear F."/>
            <person name="Vautrin S."/>
            <person name="Crespi M."/>
            <person name="Mangin B."/>
            <person name="Burke J.M."/>
            <person name="Salse J."/>
            <person name="Munos S."/>
            <person name="Vincourt P."/>
            <person name="Rieseberg L.H."/>
            <person name="Langlade N.B."/>
        </authorList>
    </citation>
    <scope>NUCLEOTIDE SEQUENCE [LARGE SCALE GENOMIC DNA]</scope>
    <source>
        <strain evidence="16">cv. SF193</strain>
        <tissue evidence="14">Leaves</tissue>
    </source>
</reference>
<dbReference type="GO" id="GO:0005886">
    <property type="term" value="C:plasma membrane"/>
    <property type="evidence" value="ECO:0007669"/>
    <property type="project" value="UniProtKB-SubCell"/>
</dbReference>
<dbReference type="PRINTS" id="PR00019">
    <property type="entry name" value="LEURICHRPT"/>
</dbReference>
<evidence type="ECO:0000259" key="13">
    <source>
        <dbReference type="Pfam" id="PF23598"/>
    </source>
</evidence>
<dbReference type="GO" id="GO:0006952">
    <property type="term" value="P:defense response"/>
    <property type="evidence" value="ECO:0007669"/>
    <property type="project" value="UniProtKB-ARBA"/>
</dbReference>
<keyword evidence="9 11" id="KW-0472">Membrane</keyword>
<dbReference type="InParanoid" id="A0A251S590"/>
<evidence type="ECO:0000256" key="7">
    <source>
        <dbReference type="ARBA" id="ARBA00022737"/>
    </source>
</evidence>
<protein>
    <submittedName>
        <fullName evidence="14">Leucine-rich repeat domain superfamily</fullName>
    </submittedName>
    <submittedName>
        <fullName evidence="15">Putative leucine-rich repeat domain, L domain-like protein</fullName>
    </submittedName>
</protein>
<feature type="transmembrane region" description="Helical" evidence="11">
    <location>
        <begin position="880"/>
        <end position="902"/>
    </location>
</feature>
<sequence>MAKTVQVFILILVLHVLESALANKLSSLSLVDECSLLFQFKQIMSINKSASYDPRAYPKVASWNLNGSDGVGNCCLWDGVECRFGHVIGLDLSSSFLYGTISSNNSLFDLIHLRTLNLADNDFDSSQIPSGIGQLSQLANLNLSFSVFSGEVPKQFSQLRNLVSLDLSRNGLKMQTFDFQNLVQNSSETLRELFLSEVNIDSELPASIGNLTHLNIMDLRECALTGTLPASIGNMAQLTVMSLSSNKFTGSLPSSIGNLTQLRELYLNDNGMIGQIPSSFTNLTQIAALDLSDNKITGSLPSLESFSNLTSLSLRGTNFDRWKLPDWFGKLNKITYLDLDDVNLYGEIPSSFFNLTQLETLYLYGNQLKRRTSNFIAEFPKSRKLENLDLNGNNISLSVIDSHTKETQSKFKVLVLASCNLKVFPEFLRFQHQLEYLSLDNNNIEGLIPGWMWNISKNTLRDLSLSQNLLMGFEQHSPVASWVNLWSLDLSHNMLHGSIPVPPPTTKYFWVSNNRLTGEIPPSICDLLSLQSLDLSFNNITGSIPPCLKKSIWLFWWLDLSFNNITGLIPPCLKKLSNSLAVLNLRRNTFQGTIPNIFTNESQHQIIDLSENKLEGKVPRSLENCVKLQILDLGYNLIEDMFPFWLGALSKLQVLILRFNKFHGTITIPSKMKFNFPNLHIIDLSYNAFCGELPHQYFQEWSAMKTTEANERLRDDSFSIPMTNKGVNMEYVKIIIFFSAVDLSSNMFRGKIPESITTLSGIQSLNLSNNQIYGVIPKYIGNLTHLESLDLSNNRLFGMIPQELVQLNFLEFLNVSNNSLTGPIPQGRQFNTFSNTSYMGNQALCGYPLSMKCGDSEGLKPPDVSFKQDTESDFPDGIDWVVILTGVASGLVIGIICGDHLTRRYYKWFIRRFRK</sequence>
<dbReference type="FunFam" id="3.80.10.10:FF:000095">
    <property type="entry name" value="LRR receptor-like serine/threonine-protein kinase GSO1"/>
    <property type="match status" value="2"/>
</dbReference>
<proteinExistence type="inferred from homology"/>
<keyword evidence="10" id="KW-0325">Glycoprotein</keyword>
<dbReference type="STRING" id="4232.A0A251S590"/>
<evidence type="ECO:0000256" key="9">
    <source>
        <dbReference type="ARBA" id="ARBA00023136"/>
    </source>
</evidence>
<accession>A0A251S590</accession>
<evidence type="ECO:0000313" key="15">
    <source>
        <dbReference type="EMBL" id="OTF93751.1"/>
    </source>
</evidence>
<dbReference type="EMBL" id="MNCJ02000330">
    <property type="protein sequence ID" value="KAF5762722.1"/>
    <property type="molecule type" value="Genomic_DNA"/>
</dbReference>
<dbReference type="Gene3D" id="3.80.10.10">
    <property type="entry name" value="Ribonuclease Inhibitor"/>
    <property type="match status" value="7"/>
</dbReference>
<feature type="signal peptide" evidence="12">
    <location>
        <begin position="1"/>
        <end position="22"/>
    </location>
</feature>
<keyword evidence="7" id="KW-0677">Repeat</keyword>
<dbReference type="EMBL" id="CM007904">
    <property type="protein sequence ID" value="OTF93751.1"/>
    <property type="molecule type" value="Genomic_DNA"/>
</dbReference>
<evidence type="ECO:0000256" key="1">
    <source>
        <dbReference type="ARBA" id="ARBA00004251"/>
    </source>
</evidence>
<evidence type="ECO:0000256" key="8">
    <source>
        <dbReference type="ARBA" id="ARBA00022989"/>
    </source>
</evidence>
<dbReference type="SMART" id="SM00369">
    <property type="entry name" value="LRR_TYP"/>
    <property type="match status" value="10"/>
</dbReference>